<keyword evidence="4" id="KW-1185">Reference proteome</keyword>
<feature type="compositionally biased region" description="Gly residues" evidence="1">
    <location>
        <begin position="36"/>
        <end position="50"/>
    </location>
</feature>
<feature type="region of interest" description="Disordered" evidence="1">
    <location>
        <begin position="431"/>
        <end position="463"/>
    </location>
</feature>
<dbReference type="AlphaFoldDB" id="A0A248JMZ9"/>
<dbReference type="EMBL" id="CP022110">
    <property type="protein sequence ID" value="ASG19906.1"/>
    <property type="molecule type" value="Genomic_DNA"/>
</dbReference>
<feature type="compositionally biased region" description="Low complexity" evidence="1">
    <location>
        <begin position="65"/>
        <end position="122"/>
    </location>
</feature>
<protein>
    <recommendedName>
        <fullName evidence="5">Penicillin-binding protein transpeptidase domain-containing protein</fullName>
    </recommendedName>
</protein>
<evidence type="ECO:0000256" key="2">
    <source>
        <dbReference type="SAM" id="SignalP"/>
    </source>
</evidence>
<evidence type="ECO:0000313" key="4">
    <source>
        <dbReference type="Proteomes" id="UP000197153"/>
    </source>
</evidence>
<dbReference type="KEGG" id="nao:Y958_02960"/>
<feature type="compositionally biased region" description="Low complexity" evidence="1">
    <location>
        <begin position="443"/>
        <end position="463"/>
    </location>
</feature>
<evidence type="ECO:0008006" key="5">
    <source>
        <dbReference type="Google" id="ProtNLM"/>
    </source>
</evidence>
<feature type="compositionally biased region" description="Low complexity" evidence="1">
    <location>
        <begin position="25"/>
        <end position="35"/>
    </location>
</feature>
<feature type="chain" id="PRO_5013236015" description="Penicillin-binding protein transpeptidase domain-containing protein" evidence="2">
    <location>
        <begin position="24"/>
        <end position="463"/>
    </location>
</feature>
<evidence type="ECO:0000313" key="3">
    <source>
        <dbReference type="EMBL" id="ASG19906.1"/>
    </source>
</evidence>
<keyword evidence="2" id="KW-0732">Signal</keyword>
<evidence type="ECO:0000256" key="1">
    <source>
        <dbReference type="SAM" id="MobiDB-lite"/>
    </source>
</evidence>
<dbReference type="Proteomes" id="UP000197153">
    <property type="component" value="Chromosome 1"/>
</dbReference>
<reference evidence="3 4" key="1">
    <citation type="submission" date="2017-06" db="EMBL/GenBank/DDBJ databases">
        <title>Complete genome sequence of Nitrospirillum amazonense strain CBAmC, an endophytic nitrogen-fixing and plant growth-promoting bacterium, isolated from sugarcane.</title>
        <authorList>
            <person name="Schwab S."/>
            <person name="dos Santos Teixeira K.R."/>
            <person name="Simoes Araujo J.L."/>
            <person name="Soares Vidal M."/>
            <person name="Borges de Freitas H.R."/>
            <person name="Rivello Crivelaro A.L."/>
            <person name="Bueno de Camargo Nunes A."/>
            <person name="dos Santos C.M."/>
            <person name="Palmeira da Silva Rosa D."/>
            <person name="da Silva Padilha D."/>
            <person name="da Silva E."/>
            <person name="Araujo Terra L."/>
            <person name="Soares Mendes V."/>
            <person name="Farinelli L."/>
            <person name="Magalhaes Cruz L."/>
            <person name="Baldani J.I."/>
        </authorList>
    </citation>
    <scope>NUCLEOTIDE SEQUENCE [LARGE SCALE GENOMIC DNA]</scope>
    <source>
        <strain evidence="3 4">CBAmC</strain>
    </source>
</reference>
<dbReference type="RefSeq" id="WP_088870849.1">
    <property type="nucleotide sequence ID" value="NZ_CP022110.1"/>
</dbReference>
<sequence>MSRFTARLLAAGTALVLAGSALAQTTPQPDQAPGGQASGGQAPAGGGDSGGLILPGAISSGSSVAAPQQAPMPSGPAAGPAAGPTAGPALGPSAGPRQAPAAQAPIAGPATGPAAPSGAPAASKVGTVTGNWQVGPQVYTDGSFKLCEAQASFDNGLALVFLALPVPQAEQQAKKLPPKIINLVIGVPGANMPPGQGPAIKLKLDGKLEQTRGSQVIQPNAIMTGFDPMDANFMKALPAANKLEITSPNDTATFVLKGGTKAFKDLNACFDQAMAGKLQLPTPPPAIPPAFAALLMDAGLKDAHPLPVDKMSPQERPGDFAWAIQKDVIGSLRSVGLKPEAGDLEKIMQNYLDSLSKGCQGTYTPTKGKLEKLLQIDMQTGSASCKTDKGEFYANLILYLTKDRQLFIISHEAPVASKAVADNAGNAIAGVLRKKANEPPPAQGAQQQPAQGPRPAAGPRKQQ</sequence>
<gene>
    <name evidence="3" type="ORF">Y958_02960</name>
</gene>
<feature type="region of interest" description="Disordered" evidence="1">
    <location>
        <begin position="25"/>
        <end position="123"/>
    </location>
</feature>
<name>A0A248JMZ9_9PROT</name>
<accession>A0A248JMZ9</accession>
<proteinExistence type="predicted"/>
<organism evidence="3 4">
    <name type="scientific">Nitrospirillum viridazoti CBAmc</name>
    <dbReference type="NCBI Taxonomy" id="1441467"/>
    <lineage>
        <taxon>Bacteria</taxon>
        <taxon>Pseudomonadati</taxon>
        <taxon>Pseudomonadota</taxon>
        <taxon>Alphaproteobacteria</taxon>
        <taxon>Rhodospirillales</taxon>
        <taxon>Azospirillaceae</taxon>
        <taxon>Nitrospirillum</taxon>
        <taxon>Nitrospirillum viridazoti</taxon>
    </lineage>
</organism>
<feature type="signal peptide" evidence="2">
    <location>
        <begin position="1"/>
        <end position="23"/>
    </location>
</feature>